<proteinExistence type="predicted"/>
<evidence type="ECO:0000313" key="6">
    <source>
        <dbReference type="Proteomes" id="UP001152320"/>
    </source>
</evidence>
<dbReference type="Proteomes" id="UP001152320">
    <property type="component" value="Chromosome 21"/>
</dbReference>
<sequence>MASIEFFHRLFGIVVTEILLPIQPEERAHLFAKFTRIAQKCLDLKNFHSTKAIIAAFQAPALQRLKDTWRCFQRMFPESYGLWENISTVMSDEGTGEIYTEQLRRAMDTPPCLPFIGTFLKQITEYYMRKLISNFYSPPQIFQNASLSSGSLASSLPSSHHSTETSTLPNKRLHGDDDNFYTPSESGTDQADDLDEVNQSKSLSPSADPTTIPSPSERPTSRMTPARKRHIQFLIIRYAKNQAKLRGMTWNPKGHSNDQVTWDLLLDQTFDWSNIFKTVGSGTGDQGEPKHNFSDLKLMAEEQSTAGPSLETITSEPALTRTLFHFQLCVVRYKLESDRDVRDFLLKAHYNSDVENFALSLRREPPN</sequence>
<dbReference type="GO" id="GO:0007265">
    <property type="term" value="P:Ras protein signal transduction"/>
    <property type="evidence" value="ECO:0007669"/>
    <property type="project" value="TreeGrafter"/>
</dbReference>
<keyword evidence="1 2" id="KW-0344">Guanine-nucleotide releasing factor</keyword>
<dbReference type="InterPro" id="IPR001895">
    <property type="entry name" value="RASGEF_cat_dom"/>
</dbReference>
<feature type="compositionally biased region" description="Low complexity" evidence="3">
    <location>
        <begin position="153"/>
        <end position="169"/>
    </location>
</feature>
<dbReference type="InterPro" id="IPR036964">
    <property type="entry name" value="RASGEF_cat_dom_sf"/>
</dbReference>
<dbReference type="PANTHER" id="PTHR23113:SF368">
    <property type="entry name" value="CELL DIVISION CONTROL PROTEIN 25"/>
    <property type="match status" value="1"/>
</dbReference>
<dbReference type="GO" id="GO:0005886">
    <property type="term" value="C:plasma membrane"/>
    <property type="evidence" value="ECO:0007669"/>
    <property type="project" value="TreeGrafter"/>
</dbReference>
<evidence type="ECO:0000313" key="5">
    <source>
        <dbReference type="EMBL" id="KAJ8021313.1"/>
    </source>
</evidence>
<name>A0A9Q0YEL0_HOLLE</name>
<dbReference type="OrthoDB" id="6021951at2759"/>
<dbReference type="PANTHER" id="PTHR23113">
    <property type="entry name" value="GUANINE NUCLEOTIDE EXCHANGE FACTOR"/>
    <property type="match status" value="1"/>
</dbReference>
<dbReference type="Pfam" id="PF00617">
    <property type="entry name" value="RasGEF"/>
    <property type="match status" value="1"/>
</dbReference>
<dbReference type="GO" id="GO:0005085">
    <property type="term" value="F:guanyl-nucleotide exchange factor activity"/>
    <property type="evidence" value="ECO:0007669"/>
    <property type="project" value="UniProtKB-KW"/>
</dbReference>
<evidence type="ECO:0000256" key="3">
    <source>
        <dbReference type="SAM" id="MobiDB-lite"/>
    </source>
</evidence>
<feature type="compositionally biased region" description="Polar residues" evidence="3">
    <location>
        <begin position="197"/>
        <end position="223"/>
    </location>
</feature>
<dbReference type="Gene3D" id="1.10.840.10">
    <property type="entry name" value="Ras guanine-nucleotide exchange factors catalytic domain"/>
    <property type="match status" value="1"/>
</dbReference>
<accession>A0A9Q0YEL0</accession>
<feature type="domain" description="Ras-GEF" evidence="4">
    <location>
        <begin position="1"/>
        <end position="197"/>
    </location>
</feature>
<feature type="region of interest" description="Disordered" evidence="3">
    <location>
        <begin position="153"/>
        <end position="226"/>
    </location>
</feature>
<dbReference type="SMART" id="SM00147">
    <property type="entry name" value="RasGEF"/>
    <property type="match status" value="1"/>
</dbReference>
<dbReference type="AlphaFoldDB" id="A0A9Q0YEL0"/>
<comment type="caution">
    <text evidence="5">The sequence shown here is derived from an EMBL/GenBank/DDBJ whole genome shotgun (WGS) entry which is preliminary data.</text>
</comment>
<keyword evidence="6" id="KW-1185">Reference proteome</keyword>
<evidence type="ECO:0000256" key="2">
    <source>
        <dbReference type="PROSITE-ProRule" id="PRU00168"/>
    </source>
</evidence>
<dbReference type="InterPro" id="IPR023578">
    <property type="entry name" value="Ras_GEF_dom_sf"/>
</dbReference>
<dbReference type="InterPro" id="IPR008937">
    <property type="entry name" value="Ras-like_GEF"/>
</dbReference>
<dbReference type="SUPFAM" id="SSF48366">
    <property type="entry name" value="Ras GEF"/>
    <property type="match status" value="1"/>
</dbReference>
<dbReference type="PROSITE" id="PS50009">
    <property type="entry name" value="RASGEF_CAT"/>
    <property type="match status" value="1"/>
</dbReference>
<evidence type="ECO:0000259" key="4">
    <source>
        <dbReference type="PROSITE" id="PS50009"/>
    </source>
</evidence>
<protein>
    <submittedName>
        <fullName evidence="5">Ras guanine nucleotide exchange factor C</fullName>
    </submittedName>
</protein>
<gene>
    <name evidence="5" type="ORF">HOLleu_38478</name>
</gene>
<reference evidence="5" key="1">
    <citation type="submission" date="2021-10" db="EMBL/GenBank/DDBJ databases">
        <title>Tropical sea cucumber genome reveals ecological adaptation and Cuvierian tubules defense mechanism.</title>
        <authorList>
            <person name="Chen T."/>
        </authorList>
    </citation>
    <scope>NUCLEOTIDE SEQUENCE</scope>
    <source>
        <strain evidence="5">Nanhai2018</strain>
        <tissue evidence="5">Muscle</tissue>
    </source>
</reference>
<evidence type="ECO:0000256" key="1">
    <source>
        <dbReference type="ARBA" id="ARBA00022658"/>
    </source>
</evidence>
<organism evidence="5 6">
    <name type="scientific">Holothuria leucospilota</name>
    <name type="common">Black long sea cucumber</name>
    <name type="synonym">Mertensiothuria leucospilota</name>
    <dbReference type="NCBI Taxonomy" id="206669"/>
    <lineage>
        <taxon>Eukaryota</taxon>
        <taxon>Metazoa</taxon>
        <taxon>Echinodermata</taxon>
        <taxon>Eleutherozoa</taxon>
        <taxon>Echinozoa</taxon>
        <taxon>Holothuroidea</taxon>
        <taxon>Aspidochirotacea</taxon>
        <taxon>Aspidochirotida</taxon>
        <taxon>Holothuriidae</taxon>
        <taxon>Holothuria</taxon>
    </lineage>
</organism>
<dbReference type="EMBL" id="JAIZAY010000021">
    <property type="protein sequence ID" value="KAJ8021313.1"/>
    <property type="molecule type" value="Genomic_DNA"/>
</dbReference>